<evidence type="ECO:0000256" key="3">
    <source>
        <dbReference type="ARBA" id="ARBA00038201"/>
    </source>
</evidence>
<comment type="subcellular location">
    <subcellularLocation>
        <location evidence="1">Endomembrane system</location>
        <topology evidence="1">Peripheral membrane protein</topology>
    </subcellularLocation>
</comment>
<evidence type="ECO:0000313" key="5">
    <source>
        <dbReference type="EMBL" id="VEN49227.1"/>
    </source>
</evidence>
<evidence type="ECO:0000256" key="2">
    <source>
        <dbReference type="ARBA" id="ARBA00023136"/>
    </source>
</evidence>
<keyword evidence="6" id="KW-1185">Reference proteome</keyword>
<dbReference type="InterPro" id="IPR032914">
    <property type="entry name" value="Vam6/VPS39/TRAP1"/>
</dbReference>
<sequence>MKEFLKLGTAAYDVIRLFPDLLPQSQAAEPVEPVRDLTEKELEASRLALIDYLTEIRHRLHSPEAQANVNATGNLNERTASKSTQQLLQIIDTTLLKCYLQTNDALVAPLLRLNHCHLQ</sequence>
<dbReference type="InterPro" id="IPR019452">
    <property type="entry name" value="VPS39/TGF_beta_rcpt-assoc_1"/>
</dbReference>
<name>A0A653CMS3_CALMS</name>
<evidence type="ECO:0000256" key="1">
    <source>
        <dbReference type="ARBA" id="ARBA00004184"/>
    </source>
</evidence>
<gene>
    <name evidence="5" type="ORF">CALMAC_LOCUS10411</name>
</gene>
<feature type="domain" description="Vacuolar sorting protein 39/Transforming growth factor beta receptor-associated" evidence="4">
    <location>
        <begin position="91"/>
        <end position="118"/>
    </location>
</feature>
<evidence type="ECO:0000313" key="6">
    <source>
        <dbReference type="Proteomes" id="UP000410492"/>
    </source>
</evidence>
<proteinExistence type="inferred from homology"/>
<dbReference type="GO" id="GO:0005737">
    <property type="term" value="C:cytoplasm"/>
    <property type="evidence" value="ECO:0007669"/>
    <property type="project" value="TreeGrafter"/>
</dbReference>
<keyword evidence="2" id="KW-0472">Membrane</keyword>
<dbReference type="GO" id="GO:0012505">
    <property type="term" value="C:endomembrane system"/>
    <property type="evidence" value="ECO:0007669"/>
    <property type="project" value="UniProtKB-SubCell"/>
</dbReference>
<dbReference type="GO" id="GO:0006914">
    <property type="term" value="P:autophagy"/>
    <property type="evidence" value="ECO:0007669"/>
    <property type="project" value="TreeGrafter"/>
</dbReference>
<evidence type="ECO:0000259" key="4">
    <source>
        <dbReference type="Pfam" id="PF10366"/>
    </source>
</evidence>
<reference evidence="5 6" key="1">
    <citation type="submission" date="2019-01" db="EMBL/GenBank/DDBJ databases">
        <authorList>
            <person name="Sayadi A."/>
        </authorList>
    </citation>
    <scope>NUCLEOTIDE SEQUENCE [LARGE SCALE GENOMIC DNA]</scope>
</reference>
<dbReference type="GO" id="GO:0034058">
    <property type="term" value="P:endosomal vesicle fusion"/>
    <property type="evidence" value="ECO:0007669"/>
    <property type="project" value="TreeGrafter"/>
</dbReference>
<organism evidence="5 6">
    <name type="scientific">Callosobruchus maculatus</name>
    <name type="common">Southern cowpea weevil</name>
    <name type="synonym">Pulse bruchid</name>
    <dbReference type="NCBI Taxonomy" id="64391"/>
    <lineage>
        <taxon>Eukaryota</taxon>
        <taxon>Metazoa</taxon>
        <taxon>Ecdysozoa</taxon>
        <taxon>Arthropoda</taxon>
        <taxon>Hexapoda</taxon>
        <taxon>Insecta</taxon>
        <taxon>Pterygota</taxon>
        <taxon>Neoptera</taxon>
        <taxon>Endopterygota</taxon>
        <taxon>Coleoptera</taxon>
        <taxon>Polyphaga</taxon>
        <taxon>Cucujiformia</taxon>
        <taxon>Chrysomeloidea</taxon>
        <taxon>Chrysomelidae</taxon>
        <taxon>Bruchinae</taxon>
        <taxon>Bruchini</taxon>
        <taxon>Callosobruchus</taxon>
    </lineage>
</organism>
<dbReference type="OrthoDB" id="5325112at2759"/>
<dbReference type="AlphaFoldDB" id="A0A653CMS3"/>
<dbReference type="Proteomes" id="UP000410492">
    <property type="component" value="Unassembled WGS sequence"/>
</dbReference>
<comment type="similarity">
    <text evidence="3">Belongs to the VAM6/VPS39 family.</text>
</comment>
<protein>
    <recommendedName>
        <fullName evidence="4">Vacuolar sorting protein 39/Transforming growth factor beta receptor-associated domain-containing protein</fullName>
    </recommendedName>
</protein>
<feature type="non-terminal residue" evidence="5">
    <location>
        <position position="119"/>
    </location>
</feature>
<dbReference type="EMBL" id="CAACVG010008305">
    <property type="protein sequence ID" value="VEN49227.1"/>
    <property type="molecule type" value="Genomic_DNA"/>
</dbReference>
<dbReference type="GO" id="GO:0016020">
    <property type="term" value="C:membrane"/>
    <property type="evidence" value="ECO:0007669"/>
    <property type="project" value="TreeGrafter"/>
</dbReference>
<accession>A0A653CMS3</accession>
<dbReference type="PANTHER" id="PTHR12894:SF49">
    <property type="entry name" value="VAM6_VPS39-LIKE PROTEIN"/>
    <property type="match status" value="1"/>
</dbReference>
<dbReference type="PANTHER" id="PTHR12894">
    <property type="entry name" value="CNH DOMAIN CONTAINING"/>
    <property type="match status" value="1"/>
</dbReference>
<dbReference type="Pfam" id="PF10366">
    <property type="entry name" value="Vps39_1"/>
    <property type="match status" value="1"/>
</dbReference>